<keyword evidence="2" id="KW-1185">Reference proteome</keyword>
<dbReference type="RefSeq" id="WP_239070000.1">
    <property type="nucleotide sequence ID" value="NZ_BONK01000004.1"/>
</dbReference>
<gene>
    <name evidence="1" type="ORF">Cch01nite_13330</name>
</gene>
<dbReference type="AlphaFoldDB" id="A0A919P3X0"/>
<dbReference type="InterPro" id="IPR035917">
    <property type="entry name" value="YjbQ-like_sf"/>
</dbReference>
<dbReference type="SUPFAM" id="SSF111038">
    <property type="entry name" value="YjbQ-like"/>
    <property type="match status" value="1"/>
</dbReference>
<accession>A0A919P3X0</accession>
<dbReference type="Gene3D" id="2.60.120.460">
    <property type="entry name" value="YjbQ-like"/>
    <property type="match status" value="1"/>
</dbReference>
<evidence type="ECO:0000313" key="1">
    <source>
        <dbReference type="EMBL" id="GIG20609.1"/>
    </source>
</evidence>
<evidence type="ECO:0008006" key="3">
    <source>
        <dbReference type="Google" id="ProtNLM"/>
    </source>
</evidence>
<dbReference type="Pfam" id="PF01894">
    <property type="entry name" value="YjbQ"/>
    <property type="match status" value="1"/>
</dbReference>
<dbReference type="Proteomes" id="UP000632740">
    <property type="component" value="Unassembled WGS sequence"/>
</dbReference>
<reference evidence="1" key="1">
    <citation type="submission" date="2021-01" db="EMBL/GenBank/DDBJ databases">
        <title>Whole genome shotgun sequence of Cellulomonas chitinilytica NBRC 110799.</title>
        <authorList>
            <person name="Komaki H."/>
            <person name="Tamura T."/>
        </authorList>
    </citation>
    <scope>NUCLEOTIDE SEQUENCE</scope>
    <source>
        <strain evidence="1">NBRC 110799</strain>
    </source>
</reference>
<comment type="caution">
    <text evidence="1">The sequence shown here is derived from an EMBL/GenBank/DDBJ whole genome shotgun (WGS) entry which is preliminary data.</text>
</comment>
<proteinExistence type="predicted"/>
<organism evidence="1 2">
    <name type="scientific">Cellulomonas chitinilytica</name>
    <dbReference type="NCBI Taxonomy" id="398759"/>
    <lineage>
        <taxon>Bacteria</taxon>
        <taxon>Bacillati</taxon>
        <taxon>Actinomycetota</taxon>
        <taxon>Actinomycetes</taxon>
        <taxon>Micrococcales</taxon>
        <taxon>Cellulomonadaceae</taxon>
        <taxon>Cellulomonas</taxon>
    </lineage>
</organism>
<sequence length="136" mass="14756">MVTSTDFKVETGADEVAHDITEQCREFVRASGVTDGILHAWTPHATAGFAVLEEGERTPADLLSILKEILPVDGPWTQRSGKHGHNRDHVLPALIPPFASIPIVDGELGVGRFQTVRLVDTNKDNPVRTVRLTAVG</sequence>
<name>A0A919P3X0_9CELL</name>
<evidence type="ECO:0000313" key="2">
    <source>
        <dbReference type="Proteomes" id="UP000632740"/>
    </source>
</evidence>
<dbReference type="EMBL" id="BONK01000004">
    <property type="protein sequence ID" value="GIG20609.1"/>
    <property type="molecule type" value="Genomic_DNA"/>
</dbReference>
<dbReference type="InterPro" id="IPR001602">
    <property type="entry name" value="UPF0047_YjbQ-like"/>
</dbReference>
<protein>
    <recommendedName>
        <fullName evidence="3">YjbQ family protein</fullName>
    </recommendedName>
</protein>